<dbReference type="InterPro" id="IPR008135">
    <property type="entry name" value="Competence-induced_CinA"/>
</dbReference>
<keyword evidence="4" id="KW-1185">Reference proteome</keyword>
<dbReference type="NCBIfam" id="TIGR00177">
    <property type="entry name" value="molyb_syn"/>
    <property type="match status" value="1"/>
</dbReference>
<dbReference type="Gene3D" id="3.40.980.10">
    <property type="entry name" value="MoaB/Mog-like domain"/>
    <property type="match status" value="1"/>
</dbReference>
<evidence type="ECO:0000313" key="4">
    <source>
        <dbReference type="Proteomes" id="UP000317429"/>
    </source>
</evidence>
<dbReference type="OrthoDB" id="9801454at2"/>
<evidence type="ECO:0000259" key="2">
    <source>
        <dbReference type="SMART" id="SM00852"/>
    </source>
</evidence>
<sequence length="395" mass="42227">MRAEIIAIGDELTTGQRLDTNTQWLAERLTDIGLEVAFHTTVADDLEANVAVFKAAAQRAEVVVSTGGLGPTADDLTREAMAAAAGVDLRLDPAQLAHIEQMFLSRGREMPQQNRRQAEFPQGALAIPNATGTAPGVQQTLERLHRPPCVLFALPGVPSEMRQMWRDSVRPALARLYPQPRTIRHRRLKCFGVGESHLEAMLPGMIDRGREPRVGITVSGATITLRVTAAGQTEAESHAAMAPTLLEIRQRLGVLVFGEEDDELQHAIVRLLAARGETVALSELLTAGTVAGWLADADPEGAVFVGGETPLRQPAADVAAQATACRERYGADYALAIGVETMLDGVSQAPIALADSHGVTVRHFPTLGSPAILKPRTGKLALNLLRLNLLDTGDG</sequence>
<dbReference type="AlphaFoldDB" id="A0A518DGQ1"/>
<dbReference type="Proteomes" id="UP000317429">
    <property type="component" value="Chromosome"/>
</dbReference>
<proteinExistence type="inferred from homology"/>
<evidence type="ECO:0000256" key="1">
    <source>
        <dbReference type="HAMAP-Rule" id="MF_00226"/>
    </source>
</evidence>
<dbReference type="SUPFAM" id="SSF53218">
    <property type="entry name" value="Molybdenum cofactor biosynthesis proteins"/>
    <property type="match status" value="1"/>
</dbReference>
<dbReference type="SUPFAM" id="SSF142433">
    <property type="entry name" value="CinA-like"/>
    <property type="match status" value="1"/>
</dbReference>
<dbReference type="InterPro" id="IPR036653">
    <property type="entry name" value="CinA-like_C"/>
</dbReference>
<dbReference type="InterPro" id="IPR001453">
    <property type="entry name" value="MoaB/Mog_dom"/>
</dbReference>
<dbReference type="SMART" id="SM00852">
    <property type="entry name" value="MoCF_biosynth"/>
    <property type="match status" value="1"/>
</dbReference>
<organism evidence="3 4">
    <name type="scientific">Pirellulimonas nuda</name>
    <dbReference type="NCBI Taxonomy" id="2528009"/>
    <lineage>
        <taxon>Bacteria</taxon>
        <taxon>Pseudomonadati</taxon>
        <taxon>Planctomycetota</taxon>
        <taxon>Planctomycetia</taxon>
        <taxon>Pirellulales</taxon>
        <taxon>Lacipirellulaceae</taxon>
        <taxon>Pirellulimonas</taxon>
    </lineage>
</organism>
<dbReference type="Pfam" id="PF18146">
    <property type="entry name" value="CinA_KH"/>
    <property type="match status" value="1"/>
</dbReference>
<dbReference type="KEGG" id="pnd:Pla175_40600"/>
<dbReference type="RefSeq" id="WP_145289572.1">
    <property type="nucleotide sequence ID" value="NZ_CP036291.1"/>
</dbReference>
<dbReference type="InterPro" id="IPR050101">
    <property type="entry name" value="CinA"/>
</dbReference>
<dbReference type="InterPro" id="IPR041424">
    <property type="entry name" value="CinA_KH"/>
</dbReference>
<comment type="similarity">
    <text evidence="1">Belongs to the CinA family.</text>
</comment>
<dbReference type="PIRSF" id="PIRSF006728">
    <property type="entry name" value="CinA"/>
    <property type="match status" value="1"/>
</dbReference>
<dbReference type="Gene3D" id="3.30.70.2860">
    <property type="match status" value="1"/>
</dbReference>
<dbReference type="Pfam" id="PF00994">
    <property type="entry name" value="MoCF_biosynth"/>
    <property type="match status" value="1"/>
</dbReference>
<dbReference type="Gene3D" id="3.90.950.20">
    <property type="entry name" value="CinA-like"/>
    <property type="match status" value="1"/>
</dbReference>
<gene>
    <name evidence="3" type="primary">cinA</name>
    <name evidence="3" type="ORF">Pla175_40600</name>
</gene>
<dbReference type="InterPro" id="IPR036425">
    <property type="entry name" value="MoaB/Mog-like_dom_sf"/>
</dbReference>
<reference evidence="3 4" key="1">
    <citation type="submission" date="2019-02" db="EMBL/GenBank/DDBJ databases">
        <title>Deep-cultivation of Planctomycetes and their phenomic and genomic characterization uncovers novel biology.</title>
        <authorList>
            <person name="Wiegand S."/>
            <person name="Jogler M."/>
            <person name="Boedeker C."/>
            <person name="Pinto D."/>
            <person name="Vollmers J."/>
            <person name="Rivas-Marin E."/>
            <person name="Kohn T."/>
            <person name="Peeters S.H."/>
            <person name="Heuer A."/>
            <person name="Rast P."/>
            <person name="Oberbeckmann S."/>
            <person name="Bunk B."/>
            <person name="Jeske O."/>
            <person name="Meyerdierks A."/>
            <person name="Storesund J.E."/>
            <person name="Kallscheuer N."/>
            <person name="Luecker S."/>
            <person name="Lage O.M."/>
            <person name="Pohl T."/>
            <person name="Merkel B.J."/>
            <person name="Hornburger P."/>
            <person name="Mueller R.-W."/>
            <person name="Bruemmer F."/>
            <person name="Labrenz M."/>
            <person name="Spormann A.M."/>
            <person name="Op den Camp H."/>
            <person name="Overmann J."/>
            <person name="Amann R."/>
            <person name="Jetten M.S.M."/>
            <person name="Mascher T."/>
            <person name="Medema M.H."/>
            <person name="Devos D.P."/>
            <person name="Kaster A.-K."/>
            <person name="Ovreas L."/>
            <person name="Rohde M."/>
            <person name="Galperin M.Y."/>
            <person name="Jogler C."/>
        </authorList>
    </citation>
    <scope>NUCLEOTIDE SEQUENCE [LARGE SCALE GENOMIC DNA]</scope>
    <source>
        <strain evidence="3 4">Pla175</strain>
    </source>
</reference>
<name>A0A518DGQ1_9BACT</name>
<dbReference type="PANTHER" id="PTHR13939:SF0">
    <property type="entry name" value="NMN AMIDOHYDROLASE-LIKE PROTEIN YFAY"/>
    <property type="match status" value="1"/>
</dbReference>
<accession>A0A518DGQ1</accession>
<dbReference type="EMBL" id="CP036291">
    <property type="protein sequence ID" value="QDU90651.1"/>
    <property type="molecule type" value="Genomic_DNA"/>
</dbReference>
<dbReference type="CDD" id="cd00885">
    <property type="entry name" value="cinA"/>
    <property type="match status" value="1"/>
</dbReference>
<dbReference type="PANTHER" id="PTHR13939">
    <property type="entry name" value="NICOTINAMIDE-NUCLEOTIDE AMIDOHYDROLASE PNCC"/>
    <property type="match status" value="1"/>
</dbReference>
<dbReference type="NCBIfam" id="TIGR00200">
    <property type="entry name" value="cinA_nterm"/>
    <property type="match status" value="1"/>
</dbReference>
<evidence type="ECO:0000313" key="3">
    <source>
        <dbReference type="EMBL" id="QDU90651.1"/>
    </source>
</evidence>
<dbReference type="HAMAP" id="MF_00226_B">
    <property type="entry name" value="CinA_B"/>
    <property type="match status" value="1"/>
</dbReference>
<feature type="domain" description="MoaB/Mog" evidence="2">
    <location>
        <begin position="4"/>
        <end position="175"/>
    </location>
</feature>
<protein>
    <recommendedName>
        <fullName evidence="1">CinA-like protein</fullName>
    </recommendedName>
</protein>